<accession>A0A1I0LQW0</accession>
<protein>
    <submittedName>
        <fullName evidence="3">2,3-dihydroxy-p-cumate/2,3-dihydroxybenzoate 3,4-dioxygenase</fullName>
    </submittedName>
</protein>
<evidence type="ECO:0000313" key="4">
    <source>
        <dbReference type="Proteomes" id="UP000199361"/>
    </source>
</evidence>
<evidence type="ECO:0000259" key="2">
    <source>
        <dbReference type="PROSITE" id="PS51819"/>
    </source>
</evidence>
<dbReference type="CDD" id="cd08361">
    <property type="entry name" value="PpCmtC_N"/>
    <property type="match status" value="1"/>
</dbReference>
<keyword evidence="3" id="KW-0560">Oxidoreductase</keyword>
<feature type="domain" description="VOC" evidence="2">
    <location>
        <begin position="6"/>
        <end position="119"/>
    </location>
</feature>
<dbReference type="OrthoDB" id="6909416at2"/>
<feature type="region of interest" description="Disordered" evidence="1">
    <location>
        <begin position="275"/>
        <end position="303"/>
    </location>
</feature>
<proteinExistence type="predicted"/>
<dbReference type="RefSeq" id="WP_091093230.1">
    <property type="nucleotide sequence ID" value="NZ_FOHX01000023.1"/>
</dbReference>
<keyword evidence="3" id="KW-0223">Dioxygenase</keyword>
<dbReference type="InterPro" id="IPR004360">
    <property type="entry name" value="Glyas_Fos-R_dOase_dom"/>
</dbReference>
<dbReference type="AlphaFoldDB" id="A0A1I0LQW0"/>
<name>A0A1I0LQW0_9ACTN</name>
<dbReference type="GO" id="GO:0051213">
    <property type="term" value="F:dioxygenase activity"/>
    <property type="evidence" value="ECO:0007669"/>
    <property type="project" value="UniProtKB-KW"/>
</dbReference>
<keyword evidence="4" id="KW-1185">Reference proteome</keyword>
<dbReference type="Pfam" id="PF00903">
    <property type="entry name" value="Glyoxalase"/>
    <property type="match status" value="2"/>
</dbReference>
<dbReference type="STRING" id="568860.SAMN05421811_12360"/>
<dbReference type="Proteomes" id="UP000199361">
    <property type="component" value="Unassembled WGS sequence"/>
</dbReference>
<evidence type="ECO:0000313" key="3">
    <source>
        <dbReference type="EMBL" id="SEU44525.1"/>
    </source>
</evidence>
<feature type="domain" description="VOC" evidence="2">
    <location>
        <begin position="137"/>
        <end position="250"/>
    </location>
</feature>
<evidence type="ECO:0000256" key="1">
    <source>
        <dbReference type="SAM" id="MobiDB-lite"/>
    </source>
</evidence>
<reference evidence="3 4" key="1">
    <citation type="submission" date="2016-10" db="EMBL/GenBank/DDBJ databases">
        <authorList>
            <person name="de Groot N.N."/>
        </authorList>
    </citation>
    <scope>NUCLEOTIDE SEQUENCE [LARGE SCALE GENOMIC DNA]</scope>
    <source>
        <strain evidence="3 4">CGMCC 4.5598</strain>
    </source>
</reference>
<dbReference type="InterPro" id="IPR037523">
    <property type="entry name" value="VOC_core"/>
</dbReference>
<dbReference type="PROSITE" id="PS51819">
    <property type="entry name" value="VOC"/>
    <property type="match status" value="2"/>
</dbReference>
<gene>
    <name evidence="3" type="ORF">SAMN05421811_12360</name>
</gene>
<organism evidence="3 4">
    <name type="scientific">Nonomuraea wenchangensis</name>
    <dbReference type="NCBI Taxonomy" id="568860"/>
    <lineage>
        <taxon>Bacteria</taxon>
        <taxon>Bacillati</taxon>
        <taxon>Actinomycetota</taxon>
        <taxon>Actinomycetes</taxon>
        <taxon>Streptosporangiales</taxon>
        <taxon>Streptosporangiaceae</taxon>
        <taxon>Nonomuraea</taxon>
    </lineage>
</organism>
<dbReference type="SUPFAM" id="SSF54593">
    <property type="entry name" value="Glyoxalase/Bleomycin resistance protein/Dihydroxybiphenyl dioxygenase"/>
    <property type="match status" value="1"/>
</dbReference>
<sequence>MIELTDIAYVRSGAADLDTAVRFAVDVVGMELTAQEDGVAYLRADQRHHCLALVEGESGVISSGFTVRDEDALAAAETELEKAGVAVARGGAEEARSRRVRDFLAFDDPFGNRIDLVIDQVTLTAPVRHGREAGITEFGHLCLDAPDVREAYRFWNGLFNARVSDWIGDWACLMRIDQVHHKLAVFQGSRPGLCHINFQVDSLDDVMRNWHFLEANGVEIEMGPGRHPQSTAVFVYFKGPEGITYEYSWGVRLITDEDAWRPRYFDPAEPGSIDMWQGPTRRVHTQPQIRRPLPGRPATGSEG</sequence>
<dbReference type="InterPro" id="IPR029068">
    <property type="entry name" value="Glyas_Bleomycin-R_OHBP_Dase"/>
</dbReference>
<dbReference type="Gene3D" id="3.10.180.10">
    <property type="entry name" value="2,3-Dihydroxybiphenyl 1,2-Dioxygenase, domain 1"/>
    <property type="match status" value="2"/>
</dbReference>
<dbReference type="EMBL" id="FOHX01000023">
    <property type="protein sequence ID" value="SEU44525.1"/>
    <property type="molecule type" value="Genomic_DNA"/>
</dbReference>